<evidence type="ECO:0000256" key="4">
    <source>
        <dbReference type="ARBA" id="ARBA00022694"/>
    </source>
</evidence>
<organism evidence="10 11">
    <name type="scientific">Acrobeloides nanus</name>
    <dbReference type="NCBI Taxonomy" id="290746"/>
    <lineage>
        <taxon>Eukaryota</taxon>
        <taxon>Metazoa</taxon>
        <taxon>Ecdysozoa</taxon>
        <taxon>Nematoda</taxon>
        <taxon>Chromadorea</taxon>
        <taxon>Rhabditida</taxon>
        <taxon>Tylenchina</taxon>
        <taxon>Cephalobomorpha</taxon>
        <taxon>Cephaloboidea</taxon>
        <taxon>Cephalobidae</taxon>
        <taxon>Acrobeloides</taxon>
    </lineage>
</organism>
<feature type="domain" description="DUS-like FMN-binding" evidence="9">
    <location>
        <begin position="32"/>
        <end position="282"/>
    </location>
</feature>
<protein>
    <recommendedName>
        <fullName evidence="6">tRNA-dihydrouridine synthase</fullName>
        <ecNumber evidence="6">1.3.1.-</ecNumber>
    </recommendedName>
</protein>
<reference evidence="11" key="1">
    <citation type="submission" date="2022-11" db="UniProtKB">
        <authorList>
            <consortium name="WormBaseParasite"/>
        </authorList>
    </citation>
    <scope>IDENTIFICATION</scope>
</reference>
<dbReference type="InterPro" id="IPR018517">
    <property type="entry name" value="tRNA_hU_synthase_CS"/>
</dbReference>
<keyword evidence="5 6" id="KW-0560">Oxidoreductase</keyword>
<dbReference type="InterPro" id="IPR001269">
    <property type="entry name" value="DUS_fam"/>
</dbReference>
<evidence type="ECO:0000256" key="2">
    <source>
        <dbReference type="ARBA" id="ARBA00022630"/>
    </source>
</evidence>
<comment type="similarity">
    <text evidence="6">Belongs to the dus family.</text>
</comment>
<feature type="binding site" evidence="8">
    <location>
        <begin position="216"/>
        <end position="218"/>
    </location>
    <ligand>
        <name>FMN</name>
        <dbReference type="ChEBI" id="CHEBI:58210"/>
    </ligand>
</feature>
<dbReference type="Gene3D" id="3.20.20.70">
    <property type="entry name" value="Aldolase class I"/>
    <property type="match status" value="1"/>
</dbReference>
<keyword evidence="3 6" id="KW-0288">FMN</keyword>
<feature type="active site" description="Proton donor" evidence="7">
    <location>
        <position position="116"/>
    </location>
</feature>
<dbReference type="PANTHER" id="PTHR11082">
    <property type="entry name" value="TRNA-DIHYDROURIDINE SYNTHASE"/>
    <property type="match status" value="1"/>
</dbReference>
<dbReference type="PIRSF" id="PIRSF006621">
    <property type="entry name" value="Dus"/>
    <property type="match status" value="1"/>
</dbReference>
<evidence type="ECO:0000313" key="11">
    <source>
        <dbReference type="WBParaSite" id="ACRNAN_scaffold692.g11578.t1"/>
    </source>
</evidence>
<evidence type="ECO:0000256" key="1">
    <source>
        <dbReference type="ARBA" id="ARBA00001917"/>
    </source>
</evidence>
<comment type="cofactor">
    <cofactor evidence="1 6 8">
        <name>FMN</name>
        <dbReference type="ChEBI" id="CHEBI:58210"/>
    </cofactor>
</comment>
<dbReference type="Proteomes" id="UP000887540">
    <property type="component" value="Unplaced"/>
</dbReference>
<dbReference type="PANTHER" id="PTHR11082:SF31">
    <property type="entry name" value="TRNA-DIHYDROURIDINE(20A_20B) SYNTHASE [NAD(P)+]-LIKE"/>
    <property type="match status" value="1"/>
</dbReference>
<evidence type="ECO:0000256" key="7">
    <source>
        <dbReference type="PIRSR" id="PIRSR006621-1"/>
    </source>
</evidence>
<proteinExistence type="inferred from homology"/>
<dbReference type="GO" id="GO:0050660">
    <property type="term" value="F:flavin adenine dinucleotide binding"/>
    <property type="evidence" value="ECO:0007669"/>
    <property type="project" value="InterPro"/>
</dbReference>
<dbReference type="Pfam" id="PF01207">
    <property type="entry name" value="Dus"/>
    <property type="match status" value="1"/>
</dbReference>
<feature type="binding site" evidence="8">
    <location>
        <position position="87"/>
    </location>
    <ligand>
        <name>FMN</name>
        <dbReference type="ChEBI" id="CHEBI:58210"/>
    </ligand>
</feature>
<feature type="binding site" evidence="8">
    <location>
        <begin position="34"/>
        <end position="36"/>
    </location>
    <ligand>
        <name>FMN</name>
        <dbReference type="ChEBI" id="CHEBI:58210"/>
    </ligand>
</feature>
<evidence type="ECO:0000313" key="10">
    <source>
        <dbReference type="Proteomes" id="UP000887540"/>
    </source>
</evidence>
<evidence type="ECO:0000259" key="9">
    <source>
        <dbReference type="Pfam" id="PF01207"/>
    </source>
</evidence>
<comment type="function">
    <text evidence="6">Catalyzes the synthesis of dihydrouridine, a modified base found in the D-loop of most tRNAs.</text>
</comment>
<dbReference type="InterPro" id="IPR035587">
    <property type="entry name" value="DUS-like_FMN-bd"/>
</dbReference>
<dbReference type="GO" id="GO:0017150">
    <property type="term" value="F:tRNA dihydrouridine synthase activity"/>
    <property type="evidence" value="ECO:0007669"/>
    <property type="project" value="InterPro"/>
</dbReference>
<name>A0A914EBS6_9BILA</name>
<feature type="binding site" evidence="8">
    <location>
        <position position="186"/>
    </location>
    <ligand>
        <name>FMN</name>
        <dbReference type="ChEBI" id="CHEBI:58210"/>
    </ligand>
</feature>
<dbReference type="CDD" id="cd02801">
    <property type="entry name" value="DUS_like_FMN"/>
    <property type="match status" value="1"/>
</dbReference>
<accession>A0A914EBS6</accession>
<evidence type="ECO:0000256" key="8">
    <source>
        <dbReference type="PIRSR" id="PIRSR006621-2"/>
    </source>
</evidence>
<dbReference type="PROSITE" id="PS01136">
    <property type="entry name" value="UPF0034"/>
    <property type="match status" value="1"/>
</dbReference>
<dbReference type="SUPFAM" id="SSF51395">
    <property type="entry name" value="FMN-linked oxidoreductases"/>
    <property type="match status" value="1"/>
</dbReference>
<dbReference type="AlphaFoldDB" id="A0A914EBS6"/>
<keyword evidence="2 6" id="KW-0285">Flavoprotein</keyword>
<dbReference type="WBParaSite" id="ACRNAN_scaffold692.g11578.t1">
    <property type="protein sequence ID" value="ACRNAN_scaffold692.g11578.t1"/>
    <property type="gene ID" value="ACRNAN_scaffold692.g11578"/>
</dbReference>
<keyword evidence="4 6" id="KW-0819">tRNA processing</keyword>
<keyword evidence="8" id="KW-0547">Nucleotide-binding</keyword>
<keyword evidence="10" id="KW-1185">Reference proteome</keyword>
<evidence type="ECO:0000256" key="5">
    <source>
        <dbReference type="ARBA" id="ARBA00023002"/>
    </source>
</evidence>
<evidence type="ECO:0000256" key="3">
    <source>
        <dbReference type="ARBA" id="ARBA00022643"/>
    </source>
</evidence>
<dbReference type="InterPro" id="IPR013785">
    <property type="entry name" value="Aldolase_TIM"/>
</dbReference>
<evidence type="ECO:0000256" key="6">
    <source>
        <dbReference type="PIRNR" id="PIRNR006621"/>
    </source>
</evidence>
<sequence length="317" mass="35679">MDEHFKMNEERIIVSKENDCKLLDIPVPIFICAPMVRYSKLPFRKLVKQYGCDLTYTPMIYASCFLASEKCRNVEFTTEQGDNPIVQFAAKTPVEFADAAELVYSQSRGIDLNCGCPKRDVRSGGFGSQLLDSPELIADIVRQTRARISNPEYSISVKIRIQYPLEKTISLCQQIEKAGATHISIHGRTRDMRNEMPDYEAISLVKSSIQIPVYANGGIKNYEEALSVAHKTKVDGIMVADALLSNPALFGGHLSTPKQCIRDWLEIEANKGISFESFHQHLIFMVRSCLPKAQRIFFNELTSTLAVKDFLSDILLS</sequence>
<dbReference type="EC" id="1.3.1.-" evidence="6"/>